<keyword evidence="4" id="KW-0500">Molybdenum</keyword>
<evidence type="ECO:0000256" key="1">
    <source>
        <dbReference type="ARBA" id="ARBA00009175"/>
    </source>
</evidence>
<dbReference type="PANTHER" id="PTHR30632:SF0">
    <property type="entry name" value="SULFATE-BINDING PROTEIN"/>
    <property type="match status" value="1"/>
</dbReference>
<dbReference type="Pfam" id="PF13531">
    <property type="entry name" value="SBP_bac_11"/>
    <property type="match status" value="1"/>
</dbReference>
<dbReference type="OrthoDB" id="9785015at2"/>
<dbReference type="PANTHER" id="PTHR30632">
    <property type="entry name" value="MOLYBDATE-BINDING PERIPLASMIC PROTEIN"/>
    <property type="match status" value="1"/>
</dbReference>
<dbReference type="STRING" id="1072256.CUTER_04350"/>
<evidence type="ECO:0000313" key="5">
    <source>
        <dbReference type="EMBL" id="AKK10875.1"/>
    </source>
</evidence>
<accession>A0A0G3HDT2</accession>
<dbReference type="KEGG" id="cut:CUTER_04350"/>
<dbReference type="RefSeq" id="WP_047259372.1">
    <property type="nucleotide sequence ID" value="NZ_CP011546.1"/>
</dbReference>
<organism evidence="5 6">
    <name type="scientific">Corynebacterium uterequi</name>
    <dbReference type="NCBI Taxonomy" id="1072256"/>
    <lineage>
        <taxon>Bacteria</taxon>
        <taxon>Bacillati</taxon>
        <taxon>Actinomycetota</taxon>
        <taxon>Actinomycetes</taxon>
        <taxon>Mycobacteriales</taxon>
        <taxon>Corynebacteriaceae</taxon>
        <taxon>Corynebacterium</taxon>
    </lineage>
</organism>
<feature type="binding site" evidence="4">
    <location>
        <position position="165"/>
    </location>
    <ligand>
        <name>molybdate</name>
        <dbReference type="ChEBI" id="CHEBI:36264"/>
    </ligand>
</feature>
<reference evidence="5 6" key="1">
    <citation type="journal article" date="2015" name="Genome Announc.">
        <title>Virulence Factor Genes Detected in the Complete Genome Sequence of Corynebacterium uterequi DSM 45634, Isolated from the Uterus of a Maiden Mare.</title>
        <authorList>
            <person name="Ruckert C."/>
            <person name="Kriete M."/>
            <person name="Jaenicke S."/>
            <person name="Winkler A."/>
            <person name="Tauch A."/>
        </authorList>
    </citation>
    <scope>NUCLEOTIDE SEQUENCE [LARGE SCALE GENOMIC DNA]</scope>
    <source>
        <strain evidence="5 6">DSM 45634</strain>
    </source>
</reference>
<dbReference type="NCBIfam" id="TIGR01256">
    <property type="entry name" value="modA"/>
    <property type="match status" value="1"/>
</dbReference>
<dbReference type="PIRSF" id="PIRSF004846">
    <property type="entry name" value="ModA"/>
    <property type="match status" value="1"/>
</dbReference>
<protein>
    <submittedName>
        <fullName evidence="5">Molybdenum ABC transporter, periplasmic molybdate-binding protein</fullName>
    </submittedName>
</protein>
<proteinExistence type="inferred from homology"/>
<dbReference type="GO" id="GO:0030973">
    <property type="term" value="F:molybdate ion binding"/>
    <property type="evidence" value="ECO:0007669"/>
    <property type="project" value="TreeGrafter"/>
</dbReference>
<dbReference type="InterPro" id="IPR050682">
    <property type="entry name" value="ModA/WtpA"/>
</dbReference>
<comment type="similarity">
    <text evidence="1">Belongs to the bacterial solute-binding protein ModA family.</text>
</comment>
<dbReference type="SUPFAM" id="SSF53850">
    <property type="entry name" value="Periplasmic binding protein-like II"/>
    <property type="match status" value="1"/>
</dbReference>
<dbReference type="AlphaFoldDB" id="A0A0G3HDT2"/>
<dbReference type="InterPro" id="IPR005950">
    <property type="entry name" value="ModA"/>
</dbReference>
<reference evidence="6" key="2">
    <citation type="submission" date="2015-05" db="EMBL/GenBank/DDBJ databases">
        <title>Complete genome sequence of Corynebacterium uterequi DSM 45634, isolated from the uterus of a maiden mare.</title>
        <authorList>
            <person name="Ruckert C."/>
            <person name="Albersmeier A."/>
            <person name="Winkler A."/>
            <person name="Tauch A."/>
        </authorList>
    </citation>
    <scope>NUCLEOTIDE SEQUENCE [LARGE SCALE GENOMIC DNA]</scope>
    <source>
        <strain evidence="6">DSM 45634</strain>
    </source>
</reference>
<sequence>MVDRAIKAGAALSAAAVVLTGCGGAGDATGVTVFGASSTRVLNDRIVELAGGVDLVFNNDGSGALVSQLREGAPADLLITADTATMDRAVADGSVVDPVSVASNSMVIIVAEGNPAGVAGLADLEERSDLTVVACDPSVPCGVLARQLADQAGVQLNPASWEARVADVAGKVANGEADAGLVYRTDAVALSEVVDAVDIPGAKEYPTQVWAAVTTNAAHPEAAERVLAVLTSAELRDALTDAGFAPAV</sequence>
<evidence type="ECO:0000256" key="4">
    <source>
        <dbReference type="PIRSR" id="PIRSR004846-1"/>
    </source>
</evidence>
<dbReference type="Proteomes" id="UP000035548">
    <property type="component" value="Chromosome"/>
</dbReference>
<dbReference type="GO" id="GO:0046872">
    <property type="term" value="F:metal ion binding"/>
    <property type="evidence" value="ECO:0007669"/>
    <property type="project" value="UniProtKB-KW"/>
</dbReference>
<name>A0A0G3HDT2_9CORY</name>
<gene>
    <name evidence="5" type="primary">molA</name>
    <name evidence="5" type="ORF">CUTER_04350</name>
</gene>
<dbReference type="EMBL" id="CP011546">
    <property type="protein sequence ID" value="AKK10875.1"/>
    <property type="molecule type" value="Genomic_DNA"/>
</dbReference>
<feature type="binding site" evidence="4">
    <location>
        <position position="183"/>
    </location>
    <ligand>
        <name>molybdate</name>
        <dbReference type="ChEBI" id="CHEBI:36264"/>
    </ligand>
</feature>
<dbReference type="PATRIC" id="fig|1072256.5.peg.863"/>
<dbReference type="PROSITE" id="PS51257">
    <property type="entry name" value="PROKAR_LIPOPROTEIN"/>
    <property type="match status" value="1"/>
</dbReference>
<feature type="binding site" evidence="4">
    <location>
        <position position="62"/>
    </location>
    <ligand>
        <name>molybdate</name>
        <dbReference type="ChEBI" id="CHEBI:36264"/>
    </ligand>
</feature>
<dbReference type="Gene3D" id="3.40.190.10">
    <property type="entry name" value="Periplasmic binding protein-like II"/>
    <property type="match status" value="2"/>
</dbReference>
<keyword evidence="2 4" id="KW-0479">Metal-binding</keyword>
<dbReference type="GO" id="GO:0015689">
    <property type="term" value="P:molybdate ion transport"/>
    <property type="evidence" value="ECO:0007669"/>
    <property type="project" value="InterPro"/>
</dbReference>
<keyword evidence="6" id="KW-1185">Reference proteome</keyword>
<evidence type="ECO:0000313" key="6">
    <source>
        <dbReference type="Proteomes" id="UP000035548"/>
    </source>
</evidence>
<keyword evidence="3" id="KW-0732">Signal</keyword>
<evidence type="ECO:0000256" key="3">
    <source>
        <dbReference type="ARBA" id="ARBA00022729"/>
    </source>
</evidence>
<evidence type="ECO:0000256" key="2">
    <source>
        <dbReference type="ARBA" id="ARBA00022723"/>
    </source>
</evidence>